<evidence type="ECO:0000256" key="13">
    <source>
        <dbReference type="ARBA" id="ARBA00041418"/>
    </source>
</evidence>
<keyword evidence="7 16" id="KW-1133">Transmembrane helix</keyword>
<protein>
    <recommendedName>
        <fullName evidence="12">Probable peptidoglycan glycosyltransferase FtsW</fullName>
        <ecNumber evidence="14">2.4.99.28</ecNumber>
    </recommendedName>
    <alternativeName>
        <fullName evidence="13">Cell division protein FtsW</fullName>
    </alternativeName>
    <alternativeName>
        <fullName evidence="10">Cell wall polymerase</fullName>
    </alternativeName>
    <alternativeName>
        <fullName evidence="9">Peptidoglycan polymerase</fullName>
    </alternativeName>
</protein>
<comment type="similarity">
    <text evidence="11">Belongs to the SEDS family. FtsW subfamily.</text>
</comment>
<feature type="transmembrane region" description="Helical" evidence="16">
    <location>
        <begin position="186"/>
        <end position="204"/>
    </location>
</feature>
<keyword evidence="4 16" id="KW-0812">Transmembrane</keyword>
<dbReference type="Pfam" id="PF01098">
    <property type="entry name" value="FTSW_RODA_SPOVE"/>
    <property type="match status" value="1"/>
</dbReference>
<evidence type="ECO:0000256" key="2">
    <source>
        <dbReference type="ARBA" id="ARBA00022676"/>
    </source>
</evidence>
<evidence type="ECO:0000256" key="10">
    <source>
        <dbReference type="ARBA" id="ARBA00033270"/>
    </source>
</evidence>
<evidence type="ECO:0000256" key="8">
    <source>
        <dbReference type="ARBA" id="ARBA00023136"/>
    </source>
</evidence>
<comment type="caution">
    <text evidence="17">The sequence shown here is derived from an EMBL/GenBank/DDBJ whole genome shotgun (WGS) entry which is preliminary data.</text>
</comment>
<feature type="transmembrane region" description="Helical" evidence="16">
    <location>
        <begin position="47"/>
        <end position="64"/>
    </location>
</feature>
<dbReference type="GO" id="GO:0051301">
    <property type="term" value="P:cell division"/>
    <property type="evidence" value="ECO:0007669"/>
    <property type="project" value="InterPro"/>
</dbReference>
<reference evidence="17" key="1">
    <citation type="submission" date="2020-10" db="EMBL/GenBank/DDBJ databases">
        <authorList>
            <person name="Gilroy R."/>
        </authorList>
    </citation>
    <scope>NUCLEOTIDE SEQUENCE</scope>
    <source>
        <strain evidence="17">G3-4614</strain>
    </source>
</reference>
<keyword evidence="2" id="KW-0328">Glycosyltransferase</keyword>
<keyword evidence="8 16" id="KW-0472">Membrane</keyword>
<dbReference type="PANTHER" id="PTHR30474">
    <property type="entry name" value="CELL CYCLE PROTEIN"/>
    <property type="match status" value="1"/>
</dbReference>
<feature type="transmembrane region" description="Helical" evidence="16">
    <location>
        <begin position="71"/>
        <end position="92"/>
    </location>
</feature>
<feature type="transmembrane region" description="Helical" evidence="16">
    <location>
        <begin position="365"/>
        <end position="386"/>
    </location>
</feature>
<sequence length="425" mass="46710">MEAKKSILKGDKYLWGTYFALCFVSVISMYSASGTLSYGSGDTFDPVLRHALFLAVGTLLVYAIHCVHYKWFRLVGFPLLVVACVMLIYALFFGERINAAARWISVFGIRLQPSELAKMGVVITISYFLAKGQCESGVDAKAFKKTLLAILVPCLLIFTENLSTTLLIGTMAFCMMLIAGVSLKKLGLLLVLVLAFVSGVLFAANKLDTKSADEQKRNLFTKVVHRANTWNDRLEFFSDKETMPEYFKATVDDNYQSHHACMAIANSHGIGVGPGNSRERDFLPQAYSDFIYAIIIEEFGILGGLLVMFLYLSILFRALRNAKKCTHAFPAFLILGIAMLIVFQAIINMAVATSLIPVTGQPLPLISRGGTSVVITCCYFGMMLSISRYATVEEGNGELNDENVVKSVEGPIPEDISAPNPNLTD</sequence>
<evidence type="ECO:0000256" key="7">
    <source>
        <dbReference type="ARBA" id="ARBA00022989"/>
    </source>
</evidence>
<dbReference type="AlphaFoldDB" id="A0A9D9H339"/>
<dbReference type="GO" id="GO:0005886">
    <property type="term" value="C:plasma membrane"/>
    <property type="evidence" value="ECO:0007669"/>
    <property type="project" value="TreeGrafter"/>
</dbReference>
<dbReference type="EMBL" id="JADIMW010000005">
    <property type="protein sequence ID" value="MBO8437390.1"/>
    <property type="molecule type" value="Genomic_DNA"/>
</dbReference>
<feature type="transmembrane region" description="Helical" evidence="16">
    <location>
        <begin position="290"/>
        <end position="316"/>
    </location>
</feature>
<dbReference type="PANTHER" id="PTHR30474:SF2">
    <property type="entry name" value="PEPTIDOGLYCAN GLYCOSYLTRANSFERASE FTSW-RELATED"/>
    <property type="match status" value="1"/>
</dbReference>
<proteinExistence type="inferred from homology"/>
<dbReference type="GO" id="GO:0008955">
    <property type="term" value="F:peptidoglycan glycosyltransferase activity"/>
    <property type="evidence" value="ECO:0007669"/>
    <property type="project" value="UniProtKB-EC"/>
</dbReference>
<feature type="transmembrane region" description="Helical" evidence="16">
    <location>
        <begin position="328"/>
        <end position="353"/>
    </location>
</feature>
<dbReference type="GO" id="GO:0008360">
    <property type="term" value="P:regulation of cell shape"/>
    <property type="evidence" value="ECO:0007669"/>
    <property type="project" value="UniProtKB-KW"/>
</dbReference>
<evidence type="ECO:0000256" key="11">
    <source>
        <dbReference type="ARBA" id="ARBA00038053"/>
    </source>
</evidence>
<keyword evidence="6" id="KW-0573">Peptidoglycan synthesis</keyword>
<reference evidence="17" key="2">
    <citation type="journal article" date="2021" name="PeerJ">
        <title>Extensive microbial diversity within the chicken gut microbiome revealed by metagenomics and culture.</title>
        <authorList>
            <person name="Gilroy R."/>
            <person name="Ravi A."/>
            <person name="Getino M."/>
            <person name="Pursley I."/>
            <person name="Horton D.L."/>
            <person name="Alikhan N.F."/>
            <person name="Baker D."/>
            <person name="Gharbi K."/>
            <person name="Hall N."/>
            <person name="Watson M."/>
            <person name="Adriaenssens E.M."/>
            <person name="Foster-Nyarko E."/>
            <person name="Jarju S."/>
            <person name="Secka A."/>
            <person name="Antonio M."/>
            <person name="Oren A."/>
            <person name="Chaudhuri R.R."/>
            <person name="La Ragione R."/>
            <person name="Hildebrand F."/>
            <person name="Pallen M.J."/>
        </authorList>
    </citation>
    <scope>NUCLEOTIDE SEQUENCE</scope>
    <source>
        <strain evidence="17">G3-4614</strain>
    </source>
</reference>
<comment type="catalytic activity">
    <reaction evidence="15">
        <text>[GlcNAc-(1-&gt;4)-Mur2Ac(oyl-L-Ala-gamma-D-Glu-L-Lys-D-Ala-D-Ala)](n)-di-trans,octa-cis-undecaprenyl diphosphate + beta-D-GlcNAc-(1-&gt;4)-Mur2Ac(oyl-L-Ala-gamma-D-Glu-L-Lys-D-Ala-D-Ala)-di-trans,octa-cis-undecaprenyl diphosphate = [GlcNAc-(1-&gt;4)-Mur2Ac(oyl-L-Ala-gamma-D-Glu-L-Lys-D-Ala-D-Ala)](n+1)-di-trans,octa-cis-undecaprenyl diphosphate + di-trans,octa-cis-undecaprenyl diphosphate + H(+)</text>
        <dbReference type="Rhea" id="RHEA:23708"/>
        <dbReference type="Rhea" id="RHEA-COMP:9602"/>
        <dbReference type="Rhea" id="RHEA-COMP:9603"/>
        <dbReference type="ChEBI" id="CHEBI:15378"/>
        <dbReference type="ChEBI" id="CHEBI:58405"/>
        <dbReference type="ChEBI" id="CHEBI:60033"/>
        <dbReference type="ChEBI" id="CHEBI:78435"/>
        <dbReference type="EC" id="2.4.99.28"/>
    </reaction>
</comment>
<evidence type="ECO:0000256" key="12">
    <source>
        <dbReference type="ARBA" id="ARBA00041185"/>
    </source>
</evidence>
<dbReference type="GO" id="GO:0009252">
    <property type="term" value="P:peptidoglycan biosynthetic process"/>
    <property type="evidence" value="ECO:0007669"/>
    <property type="project" value="UniProtKB-KW"/>
</dbReference>
<evidence type="ECO:0000256" key="4">
    <source>
        <dbReference type="ARBA" id="ARBA00022692"/>
    </source>
</evidence>
<evidence type="ECO:0000256" key="5">
    <source>
        <dbReference type="ARBA" id="ARBA00022960"/>
    </source>
</evidence>
<name>A0A9D9H339_9BACT</name>
<organism evidence="17 18">
    <name type="scientific">Candidatus Caccoplasma merdipullorum</name>
    <dbReference type="NCBI Taxonomy" id="2840718"/>
    <lineage>
        <taxon>Bacteria</taxon>
        <taxon>Pseudomonadati</taxon>
        <taxon>Bacteroidota</taxon>
        <taxon>Bacteroidia</taxon>
        <taxon>Bacteroidales</taxon>
        <taxon>Bacteroidaceae</taxon>
        <taxon>Bacteroidaceae incertae sedis</taxon>
        <taxon>Candidatus Caccoplasma</taxon>
    </lineage>
</organism>
<keyword evidence="3" id="KW-0808">Transferase</keyword>
<evidence type="ECO:0000256" key="16">
    <source>
        <dbReference type="SAM" id="Phobius"/>
    </source>
</evidence>
<dbReference type="GO" id="GO:0032153">
    <property type="term" value="C:cell division site"/>
    <property type="evidence" value="ECO:0007669"/>
    <property type="project" value="TreeGrafter"/>
</dbReference>
<evidence type="ECO:0000256" key="9">
    <source>
        <dbReference type="ARBA" id="ARBA00032370"/>
    </source>
</evidence>
<feature type="transmembrane region" description="Helical" evidence="16">
    <location>
        <begin position="142"/>
        <end position="158"/>
    </location>
</feature>
<keyword evidence="5" id="KW-0133">Cell shape</keyword>
<gene>
    <name evidence="17" type="ORF">IAC54_00625</name>
</gene>
<accession>A0A9D9H339</accession>
<comment type="subcellular location">
    <subcellularLocation>
        <location evidence="1">Membrane</location>
        <topology evidence="1">Multi-pass membrane protein</topology>
    </subcellularLocation>
</comment>
<evidence type="ECO:0000256" key="15">
    <source>
        <dbReference type="ARBA" id="ARBA00049902"/>
    </source>
</evidence>
<dbReference type="InterPro" id="IPR001182">
    <property type="entry name" value="FtsW/RodA"/>
</dbReference>
<feature type="transmembrane region" description="Helical" evidence="16">
    <location>
        <begin position="12"/>
        <end position="32"/>
    </location>
</feature>
<evidence type="ECO:0000256" key="1">
    <source>
        <dbReference type="ARBA" id="ARBA00004141"/>
    </source>
</evidence>
<dbReference type="Proteomes" id="UP000823636">
    <property type="component" value="Unassembled WGS sequence"/>
</dbReference>
<evidence type="ECO:0000313" key="18">
    <source>
        <dbReference type="Proteomes" id="UP000823636"/>
    </source>
</evidence>
<evidence type="ECO:0000256" key="14">
    <source>
        <dbReference type="ARBA" id="ARBA00044770"/>
    </source>
</evidence>
<evidence type="ECO:0000313" key="17">
    <source>
        <dbReference type="EMBL" id="MBO8437390.1"/>
    </source>
</evidence>
<evidence type="ECO:0000256" key="6">
    <source>
        <dbReference type="ARBA" id="ARBA00022984"/>
    </source>
</evidence>
<dbReference type="EC" id="2.4.99.28" evidence="14"/>
<evidence type="ECO:0000256" key="3">
    <source>
        <dbReference type="ARBA" id="ARBA00022679"/>
    </source>
</evidence>
<dbReference type="GO" id="GO:0015648">
    <property type="term" value="F:lipid-linked peptidoglycan transporter activity"/>
    <property type="evidence" value="ECO:0007669"/>
    <property type="project" value="TreeGrafter"/>
</dbReference>